<dbReference type="PANTHER" id="PTHR48475:SF2">
    <property type="entry name" value="RIBONUCLEASE H"/>
    <property type="match status" value="1"/>
</dbReference>
<dbReference type="Pfam" id="PF17917">
    <property type="entry name" value="RT_RNaseH"/>
    <property type="match status" value="1"/>
</dbReference>
<keyword evidence="1" id="KW-0808">Transferase</keyword>
<keyword evidence="5" id="KW-0378">Hydrolase</keyword>
<accession>A0ABQ4ZNV3</accession>
<evidence type="ECO:0000313" key="8">
    <source>
        <dbReference type="EMBL" id="GJS90488.1"/>
    </source>
</evidence>
<gene>
    <name evidence="8" type="ORF">Tco_0773124</name>
</gene>
<keyword evidence="2" id="KW-0548">Nucleotidyltransferase</keyword>
<evidence type="ECO:0000256" key="2">
    <source>
        <dbReference type="ARBA" id="ARBA00022695"/>
    </source>
</evidence>
<name>A0ABQ4ZNV3_9ASTR</name>
<reference evidence="8" key="2">
    <citation type="submission" date="2022-01" db="EMBL/GenBank/DDBJ databases">
        <authorList>
            <person name="Yamashiro T."/>
            <person name="Shiraishi A."/>
            <person name="Satake H."/>
            <person name="Nakayama K."/>
        </authorList>
    </citation>
    <scope>NUCLEOTIDE SEQUENCE</scope>
</reference>
<evidence type="ECO:0000256" key="6">
    <source>
        <dbReference type="ARBA" id="ARBA00022918"/>
    </source>
</evidence>
<dbReference type="SUPFAM" id="SSF56672">
    <property type="entry name" value="DNA/RNA polymerases"/>
    <property type="match status" value="1"/>
</dbReference>
<feature type="domain" description="Reverse transcriptase RNase H-like" evidence="7">
    <location>
        <begin position="197"/>
        <end position="259"/>
    </location>
</feature>
<keyword evidence="3" id="KW-0540">Nuclease</keyword>
<evidence type="ECO:0000256" key="4">
    <source>
        <dbReference type="ARBA" id="ARBA00022759"/>
    </source>
</evidence>
<keyword evidence="9" id="KW-1185">Reference proteome</keyword>
<evidence type="ECO:0000313" key="9">
    <source>
        <dbReference type="Proteomes" id="UP001151760"/>
    </source>
</evidence>
<proteinExistence type="predicted"/>
<keyword evidence="6 8" id="KW-0695">RNA-directed DNA polymerase</keyword>
<dbReference type="EMBL" id="BQNB010011431">
    <property type="protein sequence ID" value="GJS90488.1"/>
    <property type="molecule type" value="Genomic_DNA"/>
</dbReference>
<dbReference type="PANTHER" id="PTHR48475">
    <property type="entry name" value="RIBONUCLEASE H"/>
    <property type="match status" value="1"/>
</dbReference>
<sequence length="357" mass="40223">MLKFLVQDGIATLHSSTVVPTECRMVAKAPAKLHTNEPTVEEGIKVAIHPENNLDIFAWRPADMTRVLRSIVEHRLNVYEGCPPIRQKKRGQAPDPTGGQGLQEADWEKFREERMFLGHIVNMKGIKACPKKAEAVIKLQSPRTLKEVQSLNGKLACLNRGGKGVPINKAIHHRTANANSTKTIRRTDNVPLRSQGNAPEINYSSMEKLVLALVHASRRLLRHFQAHTIVVITDQPIKQILSRPNNAERMLKWTFKLEVFDISYRLRTCIHGQVLADFIMERPEDEGSPTGIQVEEEILESRAIFTDGSSCLEGLVVILILINPEGVEFTYAIRFEFDTSNNEVEYEALVAELRIAK</sequence>
<protein>
    <submittedName>
        <fullName evidence="8">Reverse transcriptase domain-containing protein</fullName>
    </submittedName>
</protein>
<evidence type="ECO:0000256" key="5">
    <source>
        <dbReference type="ARBA" id="ARBA00022801"/>
    </source>
</evidence>
<organism evidence="8 9">
    <name type="scientific">Tanacetum coccineum</name>
    <dbReference type="NCBI Taxonomy" id="301880"/>
    <lineage>
        <taxon>Eukaryota</taxon>
        <taxon>Viridiplantae</taxon>
        <taxon>Streptophyta</taxon>
        <taxon>Embryophyta</taxon>
        <taxon>Tracheophyta</taxon>
        <taxon>Spermatophyta</taxon>
        <taxon>Magnoliopsida</taxon>
        <taxon>eudicotyledons</taxon>
        <taxon>Gunneridae</taxon>
        <taxon>Pentapetalae</taxon>
        <taxon>asterids</taxon>
        <taxon>campanulids</taxon>
        <taxon>Asterales</taxon>
        <taxon>Asteraceae</taxon>
        <taxon>Asteroideae</taxon>
        <taxon>Anthemideae</taxon>
        <taxon>Anthemidinae</taxon>
        <taxon>Tanacetum</taxon>
    </lineage>
</organism>
<evidence type="ECO:0000256" key="1">
    <source>
        <dbReference type="ARBA" id="ARBA00022679"/>
    </source>
</evidence>
<dbReference type="InterPro" id="IPR043502">
    <property type="entry name" value="DNA/RNA_pol_sf"/>
</dbReference>
<dbReference type="GO" id="GO:0003964">
    <property type="term" value="F:RNA-directed DNA polymerase activity"/>
    <property type="evidence" value="ECO:0007669"/>
    <property type="project" value="UniProtKB-KW"/>
</dbReference>
<dbReference type="InterPro" id="IPR041373">
    <property type="entry name" value="RT_RNaseH"/>
</dbReference>
<comment type="caution">
    <text evidence="8">The sequence shown here is derived from an EMBL/GenBank/DDBJ whole genome shotgun (WGS) entry which is preliminary data.</text>
</comment>
<dbReference type="Proteomes" id="UP001151760">
    <property type="component" value="Unassembled WGS sequence"/>
</dbReference>
<evidence type="ECO:0000259" key="7">
    <source>
        <dbReference type="Pfam" id="PF17917"/>
    </source>
</evidence>
<keyword evidence="4" id="KW-0255">Endonuclease</keyword>
<evidence type="ECO:0000256" key="3">
    <source>
        <dbReference type="ARBA" id="ARBA00022722"/>
    </source>
</evidence>
<reference evidence="8" key="1">
    <citation type="journal article" date="2022" name="Int. J. Mol. Sci.">
        <title>Draft Genome of Tanacetum Coccineum: Genomic Comparison of Closely Related Tanacetum-Family Plants.</title>
        <authorList>
            <person name="Yamashiro T."/>
            <person name="Shiraishi A."/>
            <person name="Nakayama K."/>
            <person name="Satake H."/>
        </authorList>
    </citation>
    <scope>NUCLEOTIDE SEQUENCE</scope>
</reference>